<keyword evidence="3" id="KW-1185">Reference proteome</keyword>
<dbReference type="Gene3D" id="2.60.220.30">
    <property type="match status" value="1"/>
</dbReference>
<feature type="domain" description="DZIP3-like HEPN" evidence="1">
    <location>
        <begin position="42"/>
        <end position="164"/>
    </location>
</feature>
<protein>
    <recommendedName>
        <fullName evidence="1">DZIP3-like HEPN domain-containing protein</fullName>
    </recommendedName>
</protein>
<dbReference type="AlphaFoldDB" id="A0A8B6F2I4"/>
<gene>
    <name evidence="2" type="ORF">MGAL_10B023550</name>
</gene>
<reference evidence="2" key="1">
    <citation type="submission" date="2018-11" db="EMBL/GenBank/DDBJ databases">
        <authorList>
            <person name="Alioto T."/>
            <person name="Alioto T."/>
        </authorList>
    </citation>
    <scope>NUCLEOTIDE SEQUENCE</scope>
</reference>
<evidence type="ECO:0000313" key="2">
    <source>
        <dbReference type="EMBL" id="VDI43193.1"/>
    </source>
</evidence>
<dbReference type="EMBL" id="UYJE01006116">
    <property type="protein sequence ID" value="VDI43193.1"/>
    <property type="molecule type" value="Genomic_DNA"/>
</dbReference>
<dbReference type="Proteomes" id="UP000596742">
    <property type="component" value="Unassembled WGS sequence"/>
</dbReference>
<dbReference type="OrthoDB" id="10442064at2759"/>
<sequence>MKLVRLILVIGKDVFVEVLIGRFPGADYGNALIGMKGRLSPFLNVAQRQKIFPEASKYTGNLSDLDISLLYIILRNLNTIASHRNGWGNDPEDNDRTPSANIDRIRIAKNTIVSHSSSFSIGYTCFNNKWKAMRQCCVELGGEKFGVTIDSLLTSSFNCDSEQQISELVRNLKENDLQFERSLYKIEDLIRQLIDSIHRGQSCEERETTTHIEDCCTSVELNIEGNNLPCKTEVKTKLDQYENKDISQTSVTDGSIIICLEMFSSAFQKFGYFLAVIDGLLQHIFPAVSSVEDEIVEVIKISVQLFEKFEEIPIELGPDRKLNTQMLLSKELLRFQNEYGIIIESISKKDLSYKAEPWNSDERLDILKSKEFPEGFKLHTDIFHISQFKTDGKRIPAKDIRFKVLLPAENSSYHEYKGAIKIGKDWKLIDYSIQVGYMVFEVDHVESFCVLSLLREEKHTILPSGSQFISYIDKRIQITFPPNAVTKEKHITFKIHPVNVSCILERTTESTNNDVSINVVSPGISTVQMKFKKMFKVQLPLQSIFDSSGNTEDYIYYICKWTDDGSFEFIDLQPLVSNGLVCFETNSCGGYGCVRTLKSHNTSSLSPIVQEGYGLKKWCKILFFVGKTRNFDLSIMLECVDLKRVSDVCEKRKKDGYRFVSEWISKDCFLFPDKTIITVDVRGKFTIPKYSIVKHPRLSFIPVAHDNFTRFLVELIPSGIVDGVSSTRYKGSIPNEIYFDPESTNQIIPNKKIRHYSLHKGVGLGAAKSKPSTVPNPIVRDFFTDKGLLALSKSMSPDTMLDVCINMDVTISTFDTLRKIWGTTRGNIAYGKQHLISNPIIKEYVYEKKQVKKT</sequence>
<proteinExistence type="predicted"/>
<comment type="caution">
    <text evidence="2">The sequence shown here is derived from an EMBL/GenBank/DDBJ whole genome shotgun (WGS) entry which is preliminary data.</text>
</comment>
<evidence type="ECO:0000259" key="1">
    <source>
        <dbReference type="Pfam" id="PF18738"/>
    </source>
</evidence>
<organism evidence="2 3">
    <name type="scientific">Mytilus galloprovincialis</name>
    <name type="common">Mediterranean mussel</name>
    <dbReference type="NCBI Taxonomy" id="29158"/>
    <lineage>
        <taxon>Eukaryota</taxon>
        <taxon>Metazoa</taxon>
        <taxon>Spiralia</taxon>
        <taxon>Lophotrochozoa</taxon>
        <taxon>Mollusca</taxon>
        <taxon>Bivalvia</taxon>
        <taxon>Autobranchia</taxon>
        <taxon>Pteriomorphia</taxon>
        <taxon>Mytilida</taxon>
        <taxon>Mytiloidea</taxon>
        <taxon>Mytilidae</taxon>
        <taxon>Mytilinae</taxon>
        <taxon>Mytilus</taxon>
    </lineage>
</organism>
<accession>A0A8B6F2I4</accession>
<evidence type="ECO:0000313" key="3">
    <source>
        <dbReference type="Proteomes" id="UP000596742"/>
    </source>
</evidence>
<name>A0A8B6F2I4_MYTGA</name>
<dbReference type="Pfam" id="PF18738">
    <property type="entry name" value="HEPN_DZIP3"/>
    <property type="match status" value="1"/>
</dbReference>
<dbReference type="InterPro" id="IPR041249">
    <property type="entry name" value="HEPN_DZIP3"/>
</dbReference>